<feature type="region of interest" description="Disordered" evidence="1">
    <location>
        <begin position="72"/>
        <end position="94"/>
    </location>
</feature>
<comment type="caution">
    <text evidence="4">The sequence shown here is derived from an EMBL/GenBank/DDBJ whole genome shotgun (WGS) entry which is preliminary data.</text>
</comment>
<dbReference type="PANTHER" id="PTHR31635:SF196">
    <property type="entry name" value="REVERSE TRANSCRIPTASE DOMAIN-CONTAINING PROTEIN-RELATED"/>
    <property type="match status" value="1"/>
</dbReference>
<proteinExistence type="predicted"/>
<evidence type="ECO:0000313" key="5">
    <source>
        <dbReference type="Proteomes" id="UP001054252"/>
    </source>
</evidence>
<accession>A0AAV5L115</accession>
<sequence length="1104" mass="128976">MWLTFNRIGHGRVLEIDCPAKRGKMGRRFSFVRFLDVRNEGELERRLNEFEAGNWRQQSINGNDRRPSYAQVVKTDNSRMDERPNNERRKEGRVQRFGSNNASIYGNQQREWKPKHQQHQWSGMELNFDLEEYAWLEKCFVGTVHLVNLIPNLQEKFFMEGVFFCNIRSMGGRLVLLEGKDHEDLKELVDSGKDWLGNWFEDVKPWTPTLVAMERFTWIQCQGLPVHAWKSKTFQSFGRLWGTFITLDDSTINKKRFDVARFLITTPSTASISKSITVKINGEFFTLKREDICDTEIERVGMPRQRENGRKETQKRRPDLKQWGLTRSLSDNCPILVKDEACNWGPKPFKFYNVWLLDPAFREMIEKQWDSFNIQGWGGFVLEEKMKLLKNSMKVWTRNHVQVVDKQIEEAKETIAKLDCKREVQQLSEEEGILKRDLMLTLWENIQTKEEMARQKSRMTWMKEGDANTSFFHLCIKNRWRRNEINSLVVNEKVSQEVNELKQGVANYFKNLFAKDDWKRPVLEGMEFNKIFEAEKEFLTEPFLESEVKAVVWNCDNAKAPGLDGLSFGFLKTEWEVVKNDILKFLADFHINSCMYKILAKILANRLSKVLNGLIGEQQSAFIGGRQLVDGVVIANETIDEIRKKKLSCFLFKADFEKAYDNVSWEFLDYMLDRMNFGLVWRGWIRECLQTNSISVFLNGSPTKEFTMRRGLRQGDPLAPFLFLIVAEGLNGIISSAVEKALFEGVQIGRGDLRISHLQFVDDTLLMGKAIEENIWTTKCIMRAFELVSGLKINYGKSSLIGINVDDLWEKEMTCLLNCKSGSLPCKYLGIPLGVDLRRIATLKPLIDTFKRKLSSWRRRFLSLGGRITLINAVLTSLLVFIMSFYLLPKSVTGENHNVKDMGNWINGSWQWNLLWKRQLRTWEEDLETDLLEMLRTTHPIQDKEDQWWWQSDPSGNYTSKSAYSHLLKGDTRTMFDFKRLWKASIPSKLMDEMLQVVGQEICVRKFIYDGSGTTQVDWGPKITRLDKGWNLIWFAVVWTLWLGKNDKIFKAKEAKADYFFQLVQTRYFYWAKNIAGLDGFSLTNWCENPIKCLKTKAKEKDRV</sequence>
<reference evidence="4 5" key="1">
    <citation type="journal article" date="2021" name="Commun. Biol.">
        <title>The genome of Shorea leprosula (Dipterocarpaceae) highlights the ecological relevance of drought in aseasonal tropical rainforests.</title>
        <authorList>
            <person name="Ng K.K.S."/>
            <person name="Kobayashi M.J."/>
            <person name="Fawcett J.A."/>
            <person name="Hatakeyama M."/>
            <person name="Paape T."/>
            <person name="Ng C.H."/>
            <person name="Ang C.C."/>
            <person name="Tnah L.H."/>
            <person name="Lee C.T."/>
            <person name="Nishiyama T."/>
            <person name="Sese J."/>
            <person name="O'Brien M.J."/>
            <person name="Copetti D."/>
            <person name="Mohd Noor M.I."/>
            <person name="Ong R.C."/>
            <person name="Putra M."/>
            <person name="Sireger I.Z."/>
            <person name="Indrioko S."/>
            <person name="Kosugi Y."/>
            <person name="Izuno A."/>
            <person name="Isagi Y."/>
            <person name="Lee S.L."/>
            <person name="Shimizu K.K."/>
        </authorList>
    </citation>
    <scope>NUCLEOTIDE SEQUENCE [LARGE SCALE GENOMIC DNA]</scope>
    <source>
        <strain evidence="4">214</strain>
    </source>
</reference>
<protein>
    <recommendedName>
        <fullName evidence="3">Reverse transcriptase domain-containing protein</fullName>
    </recommendedName>
</protein>
<name>A0AAV5L115_9ROSI</name>
<evidence type="ECO:0000313" key="4">
    <source>
        <dbReference type="EMBL" id="GKV30537.1"/>
    </source>
</evidence>
<dbReference type="CDD" id="cd01650">
    <property type="entry name" value="RT_nLTR_like"/>
    <property type="match status" value="1"/>
</dbReference>
<feature type="compositionally biased region" description="Basic and acidic residues" evidence="1">
    <location>
        <begin position="76"/>
        <end position="94"/>
    </location>
</feature>
<gene>
    <name evidence="4" type="ORF">SLEP1_g39340</name>
</gene>
<evidence type="ECO:0000256" key="2">
    <source>
        <dbReference type="SAM" id="Phobius"/>
    </source>
</evidence>
<keyword evidence="5" id="KW-1185">Reference proteome</keyword>
<dbReference type="InterPro" id="IPR000477">
    <property type="entry name" value="RT_dom"/>
</dbReference>
<dbReference type="AlphaFoldDB" id="A0AAV5L115"/>
<dbReference type="Proteomes" id="UP001054252">
    <property type="component" value="Unassembled WGS sequence"/>
</dbReference>
<evidence type="ECO:0000259" key="3">
    <source>
        <dbReference type="Pfam" id="PF00078"/>
    </source>
</evidence>
<dbReference type="Pfam" id="PF00078">
    <property type="entry name" value="RVT_1"/>
    <property type="match status" value="1"/>
</dbReference>
<feature type="domain" description="Reverse transcriptase" evidence="3">
    <location>
        <begin position="591"/>
        <end position="832"/>
    </location>
</feature>
<dbReference type="EMBL" id="BPVZ01000087">
    <property type="protein sequence ID" value="GKV30537.1"/>
    <property type="molecule type" value="Genomic_DNA"/>
</dbReference>
<keyword evidence="2" id="KW-0472">Membrane</keyword>
<evidence type="ECO:0000256" key="1">
    <source>
        <dbReference type="SAM" id="MobiDB-lite"/>
    </source>
</evidence>
<dbReference type="PANTHER" id="PTHR31635">
    <property type="entry name" value="REVERSE TRANSCRIPTASE DOMAIN-CONTAINING PROTEIN-RELATED"/>
    <property type="match status" value="1"/>
</dbReference>
<keyword evidence="2" id="KW-0812">Transmembrane</keyword>
<feature type="transmembrane region" description="Helical" evidence="2">
    <location>
        <begin position="861"/>
        <end position="888"/>
    </location>
</feature>
<keyword evidence="2" id="KW-1133">Transmembrane helix</keyword>
<organism evidence="4 5">
    <name type="scientific">Rubroshorea leprosula</name>
    <dbReference type="NCBI Taxonomy" id="152421"/>
    <lineage>
        <taxon>Eukaryota</taxon>
        <taxon>Viridiplantae</taxon>
        <taxon>Streptophyta</taxon>
        <taxon>Embryophyta</taxon>
        <taxon>Tracheophyta</taxon>
        <taxon>Spermatophyta</taxon>
        <taxon>Magnoliopsida</taxon>
        <taxon>eudicotyledons</taxon>
        <taxon>Gunneridae</taxon>
        <taxon>Pentapetalae</taxon>
        <taxon>rosids</taxon>
        <taxon>malvids</taxon>
        <taxon>Malvales</taxon>
        <taxon>Dipterocarpaceae</taxon>
        <taxon>Rubroshorea</taxon>
    </lineage>
</organism>